<accession>A0A0J9BWP7</accession>
<dbReference type="SUPFAM" id="SSF53807">
    <property type="entry name" value="Helical backbone' metal receptor"/>
    <property type="match status" value="1"/>
</dbReference>
<dbReference type="Pfam" id="PF01497">
    <property type="entry name" value="Peripla_BP_2"/>
    <property type="match status" value="1"/>
</dbReference>
<dbReference type="InterPro" id="IPR050902">
    <property type="entry name" value="ABC_Transporter_SBP"/>
</dbReference>
<organism evidence="4 5">
    <name type="scientific">[Clostridium] citroniae WAL-19142</name>
    <dbReference type="NCBI Taxonomy" id="742734"/>
    <lineage>
        <taxon>Bacteria</taxon>
        <taxon>Bacillati</taxon>
        <taxon>Bacillota</taxon>
        <taxon>Clostridia</taxon>
        <taxon>Lachnospirales</taxon>
        <taxon>Lachnospiraceae</taxon>
        <taxon>Enterocloster</taxon>
    </lineage>
</organism>
<dbReference type="AlphaFoldDB" id="A0A0J9BWP7"/>
<evidence type="ECO:0000313" key="4">
    <source>
        <dbReference type="EMBL" id="KMW16649.1"/>
    </source>
</evidence>
<proteinExistence type="inferred from homology"/>
<protein>
    <recommendedName>
        <fullName evidence="3">Fe/B12 periplasmic-binding domain-containing protein</fullName>
    </recommendedName>
</protein>
<dbReference type="PROSITE" id="PS51257">
    <property type="entry name" value="PROKAR_LIPOPROTEIN"/>
    <property type="match status" value="1"/>
</dbReference>
<evidence type="ECO:0000313" key="5">
    <source>
        <dbReference type="Proteomes" id="UP000037392"/>
    </source>
</evidence>
<feature type="signal peptide" evidence="2">
    <location>
        <begin position="1"/>
        <end position="23"/>
    </location>
</feature>
<gene>
    <name evidence="4" type="ORF">HMPREF9470_04149</name>
</gene>
<dbReference type="InterPro" id="IPR002491">
    <property type="entry name" value="ABC_transptr_periplasmic_BD"/>
</dbReference>
<evidence type="ECO:0000256" key="1">
    <source>
        <dbReference type="ARBA" id="ARBA00008814"/>
    </source>
</evidence>
<dbReference type="PANTHER" id="PTHR30535:SF34">
    <property type="entry name" value="MOLYBDATE-BINDING PROTEIN MOLA"/>
    <property type="match status" value="1"/>
</dbReference>
<dbReference type="PATRIC" id="fig|742734.4.peg.4446"/>
<keyword evidence="2" id="KW-0732">Signal</keyword>
<sequence>MRRNMRKGRSGIMAVILSAALGAGMMTGCGNTGRNTAETPAVTAAGTTAGTAAENTAGAAKQEGKATHDVTDMAGRTVTLPTEIDSIATFGSIGVINAFVELMGSGEKICNDMTASFTKSDKWAMQYEFAPQIKGAPVLQNADGEIQMEKVLALNPDLCLVMSKDLIEPLESNGLNVIYFEWKQTNDVKTAVTLMGEVLDKKELAQDYLAYFDQMVEEAGEKAASLKDGDKKTVLYGNIDKLTQPHVIAEWWIEAAGGISVTKDSWNNENGSCTYTQEDVLKWNPDVMIVTDPSMKTVLMEDSLYSDINGVKNGAIYSIPTVAHVWGNRTVEQPLTVFWTMNKLYPEVVGTDELKEKISYFYSHFFQYEVSEEQLDAIIGGVS</sequence>
<dbReference type="Gene3D" id="1.20.58.2180">
    <property type="match status" value="1"/>
</dbReference>
<dbReference type="Proteomes" id="UP000037392">
    <property type="component" value="Unassembled WGS sequence"/>
</dbReference>
<evidence type="ECO:0000259" key="3">
    <source>
        <dbReference type="PROSITE" id="PS50983"/>
    </source>
</evidence>
<feature type="chain" id="PRO_5039023037" description="Fe/B12 periplasmic-binding domain-containing protein" evidence="2">
    <location>
        <begin position="24"/>
        <end position="383"/>
    </location>
</feature>
<dbReference type="Gene3D" id="3.40.50.1980">
    <property type="entry name" value="Nitrogenase molybdenum iron protein domain"/>
    <property type="match status" value="2"/>
</dbReference>
<feature type="domain" description="Fe/B12 periplasmic-binding" evidence="3">
    <location>
        <begin position="76"/>
        <end position="348"/>
    </location>
</feature>
<dbReference type="PROSITE" id="PS50983">
    <property type="entry name" value="FE_B12_PBP"/>
    <property type="match status" value="1"/>
</dbReference>
<dbReference type="EMBL" id="ADLK01000029">
    <property type="protein sequence ID" value="KMW16649.1"/>
    <property type="molecule type" value="Genomic_DNA"/>
</dbReference>
<dbReference type="RefSeq" id="WP_048930618.1">
    <property type="nucleotide sequence ID" value="NZ_KQ235881.1"/>
</dbReference>
<name>A0A0J9BWP7_9FIRM</name>
<comment type="similarity">
    <text evidence="1">Belongs to the bacterial solute-binding protein 8 family.</text>
</comment>
<dbReference type="PANTHER" id="PTHR30535">
    <property type="entry name" value="VITAMIN B12-BINDING PROTEIN"/>
    <property type="match status" value="1"/>
</dbReference>
<dbReference type="GeneID" id="93161488"/>
<dbReference type="OrthoDB" id="9787830at2"/>
<reference evidence="4 5" key="1">
    <citation type="submission" date="2011-04" db="EMBL/GenBank/DDBJ databases">
        <title>The Genome Sequence of Clostridium citroniae WAL-19142.</title>
        <authorList>
            <consortium name="The Broad Institute Genome Sequencing Platform"/>
            <person name="Earl A."/>
            <person name="Ward D."/>
            <person name="Feldgarden M."/>
            <person name="Gevers D."/>
            <person name="Warren Y.A."/>
            <person name="Tyrrell K.L."/>
            <person name="Citron D.M."/>
            <person name="Goldstein E.J."/>
            <person name="Daigneault M."/>
            <person name="Allen-Vercoe E."/>
            <person name="Young S.K."/>
            <person name="Zeng Q."/>
            <person name="Gargeya S."/>
            <person name="Fitzgerald M."/>
            <person name="Haas B."/>
            <person name="Abouelleil A."/>
            <person name="Alvarado L."/>
            <person name="Arachchi H.M."/>
            <person name="Berlin A."/>
            <person name="Brown A."/>
            <person name="Chapman S.B."/>
            <person name="Chen Z."/>
            <person name="Dunbar C."/>
            <person name="Freedman E."/>
            <person name="Gearin G."/>
            <person name="Gellesch M."/>
            <person name="Goldberg J."/>
            <person name="Griggs A."/>
            <person name="Gujja S."/>
            <person name="Heilman E.R."/>
            <person name="Heiman D."/>
            <person name="Howarth C."/>
            <person name="Larson L."/>
            <person name="Lui A."/>
            <person name="MacDonald P.J."/>
            <person name="Mehta T."/>
            <person name="Montmayeur A."/>
            <person name="Murphy C."/>
            <person name="Neiman D."/>
            <person name="Pearson M."/>
            <person name="Priest M."/>
            <person name="Roberts A."/>
            <person name="Saif S."/>
            <person name="Shea T."/>
            <person name="Shenoy N."/>
            <person name="Sisk P."/>
            <person name="Stolte C."/>
            <person name="Sykes S."/>
            <person name="White J."/>
            <person name="Yandava C."/>
            <person name="Wortman J."/>
            <person name="Nusbaum C."/>
            <person name="Birren B."/>
        </authorList>
    </citation>
    <scope>NUCLEOTIDE SEQUENCE [LARGE SCALE GENOMIC DNA]</scope>
    <source>
        <strain evidence="4 5">WAL-19142</strain>
    </source>
</reference>
<evidence type="ECO:0000256" key="2">
    <source>
        <dbReference type="SAM" id="SignalP"/>
    </source>
</evidence>
<comment type="caution">
    <text evidence="4">The sequence shown here is derived from an EMBL/GenBank/DDBJ whole genome shotgun (WGS) entry which is preliminary data.</text>
</comment>